<dbReference type="Proteomes" id="UP000789702">
    <property type="component" value="Unassembled WGS sequence"/>
</dbReference>
<gene>
    <name evidence="1" type="ORF">DHETER_LOCUS8809</name>
</gene>
<comment type="caution">
    <text evidence="1">The sequence shown here is derived from an EMBL/GenBank/DDBJ whole genome shotgun (WGS) entry which is preliminary data.</text>
</comment>
<feature type="non-terminal residue" evidence="1">
    <location>
        <position position="91"/>
    </location>
</feature>
<proteinExistence type="predicted"/>
<reference evidence="1" key="1">
    <citation type="submission" date="2021-06" db="EMBL/GenBank/DDBJ databases">
        <authorList>
            <person name="Kallberg Y."/>
            <person name="Tangrot J."/>
            <person name="Rosling A."/>
        </authorList>
    </citation>
    <scope>NUCLEOTIDE SEQUENCE</scope>
    <source>
        <strain evidence="1">IL203A</strain>
    </source>
</reference>
<name>A0ACA9N8T2_9GLOM</name>
<sequence>MRNGIITWLEQEGFIEHYNDQKKLELAYSIIMASLNRMFLRRIENLEELLINDEFKFLNVPTFLNAMTGIMQLKTLHINLNSYKNSNNGIT</sequence>
<evidence type="ECO:0000313" key="2">
    <source>
        <dbReference type="Proteomes" id="UP000789702"/>
    </source>
</evidence>
<accession>A0ACA9N8T2</accession>
<evidence type="ECO:0000313" key="1">
    <source>
        <dbReference type="EMBL" id="CAG8640179.1"/>
    </source>
</evidence>
<organism evidence="1 2">
    <name type="scientific">Dentiscutata heterogama</name>
    <dbReference type="NCBI Taxonomy" id="1316150"/>
    <lineage>
        <taxon>Eukaryota</taxon>
        <taxon>Fungi</taxon>
        <taxon>Fungi incertae sedis</taxon>
        <taxon>Mucoromycota</taxon>
        <taxon>Glomeromycotina</taxon>
        <taxon>Glomeromycetes</taxon>
        <taxon>Diversisporales</taxon>
        <taxon>Gigasporaceae</taxon>
        <taxon>Dentiscutata</taxon>
    </lineage>
</organism>
<keyword evidence="2" id="KW-1185">Reference proteome</keyword>
<protein>
    <submittedName>
        <fullName evidence="1">15274_t:CDS:1</fullName>
    </submittedName>
</protein>
<dbReference type="EMBL" id="CAJVPU010014457">
    <property type="protein sequence ID" value="CAG8640179.1"/>
    <property type="molecule type" value="Genomic_DNA"/>
</dbReference>